<dbReference type="EC" id="2.7.7.65" evidence="3"/>
<dbReference type="RefSeq" id="WP_025713182.1">
    <property type="nucleotide sequence ID" value="NZ_CAAHGB010000003.1"/>
</dbReference>
<sequence>MSSLSIRSFTLFREEQPVRDALVLFTLTLLLHFLGAMLRLVQELSFFWPLNAVMAGIFARYVWLNRSYFYAVCFAAMLVYDGLTSRWGMGFASLLINFSNIVFIVTLAQLVLWDKRRADSMPGPINALNLFCFCLFAALLCAAVGALGSVDVERATFIPQLADWFSEQFSTAVLIVPFILTLTLPSALSGFRFRQLLPVLALVLSIALGVAVGGAGSITFPLPALIWCAVRYPLPLTCLLTFLTGIGEILLVANSLIHLSPDARMQPWQLFSTRLGIAAMLISPVIVASSVEAINMLVKQLALRADFDFQTRVYSRSGLSEALKRQALPADKLLTVMVLDIDGFKRVNDALGHEGGDCVLTQFAQQVRQLVGEQGMVARIGGEEFAVAAVVDSTQQGYLLAEKIRHGVESQTFGLGQNPIHLTISMGLETREVGQARITELFNQLLLAADDEMVKAKQTGRNRICMPTLTESAP</sequence>
<accession>A0ABY6WU84</accession>
<gene>
    <name evidence="8" type="primary">ycdT_2</name>
    <name evidence="8" type="ORF">SAMEA3538468_01466</name>
</gene>
<keyword evidence="8" id="KW-0808">Transferase</keyword>
<feature type="domain" description="GGDEF" evidence="7">
    <location>
        <begin position="332"/>
        <end position="469"/>
    </location>
</feature>
<dbReference type="Pfam" id="PF00990">
    <property type="entry name" value="GGDEF"/>
    <property type="match status" value="1"/>
</dbReference>
<dbReference type="InterPro" id="IPR029787">
    <property type="entry name" value="Nucleotide_cyclase"/>
</dbReference>
<evidence type="ECO:0000256" key="3">
    <source>
        <dbReference type="ARBA" id="ARBA00012528"/>
    </source>
</evidence>
<dbReference type="GeneID" id="69755412"/>
<dbReference type="CDD" id="cd01949">
    <property type="entry name" value="GGDEF"/>
    <property type="match status" value="1"/>
</dbReference>
<evidence type="ECO:0000259" key="7">
    <source>
        <dbReference type="PROSITE" id="PS50887"/>
    </source>
</evidence>
<comment type="caution">
    <text evidence="8">The sequence shown here is derived from an EMBL/GenBank/DDBJ whole genome shotgun (WGS) entry which is preliminary data.</text>
</comment>
<name>A0ABY6WU84_9ENTR</name>
<evidence type="ECO:0000256" key="6">
    <source>
        <dbReference type="SAM" id="Phobius"/>
    </source>
</evidence>
<dbReference type="SUPFAM" id="SSF55073">
    <property type="entry name" value="Nucleotide cyclase"/>
    <property type="match status" value="1"/>
</dbReference>
<keyword evidence="9" id="KW-1185">Reference proteome</keyword>
<feature type="transmembrane region" description="Helical" evidence="6">
    <location>
        <begin position="168"/>
        <end position="187"/>
    </location>
</feature>
<feature type="transmembrane region" description="Helical" evidence="6">
    <location>
        <begin position="275"/>
        <end position="298"/>
    </location>
</feature>
<evidence type="ECO:0000256" key="4">
    <source>
        <dbReference type="ARBA" id="ARBA00023134"/>
    </source>
</evidence>
<proteinExistence type="predicted"/>
<keyword evidence="6" id="KW-0812">Transmembrane</keyword>
<feature type="transmembrane region" description="Helical" evidence="6">
    <location>
        <begin position="21"/>
        <end position="40"/>
    </location>
</feature>
<dbReference type="PROSITE" id="PS50887">
    <property type="entry name" value="GGDEF"/>
    <property type="match status" value="1"/>
</dbReference>
<comment type="cofactor">
    <cofactor evidence="1">
        <name>Mg(2+)</name>
        <dbReference type="ChEBI" id="CHEBI:18420"/>
    </cofactor>
</comment>
<dbReference type="InterPro" id="IPR000160">
    <property type="entry name" value="GGDEF_dom"/>
</dbReference>
<reference evidence="8 9" key="1">
    <citation type="submission" date="2019-09" db="EMBL/GenBank/DDBJ databases">
        <authorList>
            <consortium name="Pathogen Informatics"/>
        </authorList>
    </citation>
    <scope>NUCLEOTIDE SEQUENCE [LARGE SCALE GENOMIC DNA]</scope>
    <source>
        <strain evidence="8 9">EuSCAPE_IL010</strain>
    </source>
</reference>
<dbReference type="NCBIfam" id="TIGR00254">
    <property type="entry name" value="GGDEF"/>
    <property type="match status" value="1"/>
</dbReference>
<evidence type="ECO:0000313" key="8">
    <source>
        <dbReference type="EMBL" id="VVJ59043.1"/>
    </source>
</evidence>
<comment type="pathway">
    <text evidence="2">Purine metabolism; 3',5'-cyclic di-GMP biosynthesis.</text>
</comment>
<evidence type="ECO:0000313" key="9">
    <source>
        <dbReference type="Proteomes" id="UP000259400"/>
    </source>
</evidence>
<keyword evidence="6" id="KW-1133">Transmembrane helix</keyword>
<feature type="transmembrane region" description="Helical" evidence="6">
    <location>
        <begin position="68"/>
        <end position="88"/>
    </location>
</feature>
<dbReference type="SMART" id="SM00267">
    <property type="entry name" value="GGDEF"/>
    <property type="match status" value="1"/>
</dbReference>
<dbReference type="InterPro" id="IPR050469">
    <property type="entry name" value="Diguanylate_Cyclase"/>
</dbReference>
<feature type="transmembrane region" description="Helical" evidence="6">
    <location>
        <begin position="199"/>
        <end position="220"/>
    </location>
</feature>
<feature type="transmembrane region" description="Helical" evidence="6">
    <location>
        <begin position="46"/>
        <end position="63"/>
    </location>
</feature>
<keyword evidence="4" id="KW-0547">Nucleotide-binding</keyword>
<keyword evidence="6" id="KW-0472">Membrane</keyword>
<dbReference type="Gene3D" id="3.30.70.270">
    <property type="match status" value="1"/>
</dbReference>
<dbReference type="PANTHER" id="PTHR45138">
    <property type="entry name" value="REGULATORY COMPONENTS OF SENSORY TRANSDUCTION SYSTEM"/>
    <property type="match status" value="1"/>
</dbReference>
<comment type="catalytic activity">
    <reaction evidence="5">
        <text>2 GTP = 3',3'-c-di-GMP + 2 diphosphate</text>
        <dbReference type="Rhea" id="RHEA:24898"/>
        <dbReference type="ChEBI" id="CHEBI:33019"/>
        <dbReference type="ChEBI" id="CHEBI:37565"/>
        <dbReference type="ChEBI" id="CHEBI:58805"/>
        <dbReference type="EC" id="2.7.7.65"/>
    </reaction>
</comment>
<dbReference type="GO" id="GO:0052621">
    <property type="term" value="F:diguanylate cyclase activity"/>
    <property type="evidence" value="ECO:0007669"/>
    <property type="project" value="UniProtKB-EC"/>
</dbReference>
<evidence type="ECO:0000256" key="2">
    <source>
        <dbReference type="ARBA" id="ARBA00004665"/>
    </source>
</evidence>
<dbReference type="Proteomes" id="UP000259400">
    <property type="component" value="Unassembled WGS sequence"/>
</dbReference>
<dbReference type="EMBL" id="UJYZ02000004">
    <property type="protein sequence ID" value="VVJ59043.1"/>
    <property type="molecule type" value="Genomic_DNA"/>
</dbReference>
<protein>
    <recommendedName>
        <fullName evidence="3">diguanylate cyclase</fullName>
        <ecNumber evidence="3">2.7.7.65</ecNumber>
    </recommendedName>
</protein>
<feature type="transmembrane region" description="Helical" evidence="6">
    <location>
        <begin position="125"/>
        <end position="148"/>
    </location>
</feature>
<feature type="transmembrane region" description="Helical" evidence="6">
    <location>
        <begin position="94"/>
        <end position="113"/>
    </location>
</feature>
<dbReference type="PANTHER" id="PTHR45138:SF9">
    <property type="entry name" value="DIGUANYLATE CYCLASE DGCM-RELATED"/>
    <property type="match status" value="1"/>
</dbReference>
<organism evidence="8 9">
    <name type="scientific">Klebsiella quasivariicola</name>
    <dbReference type="NCBI Taxonomy" id="2026240"/>
    <lineage>
        <taxon>Bacteria</taxon>
        <taxon>Pseudomonadati</taxon>
        <taxon>Pseudomonadota</taxon>
        <taxon>Gammaproteobacteria</taxon>
        <taxon>Enterobacterales</taxon>
        <taxon>Enterobacteriaceae</taxon>
        <taxon>Klebsiella/Raoultella group</taxon>
        <taxon>Klebsiella</taxon>
        <taxon>Klebsiella pneumoniae complex</taxon>
    </lineage>
</organism>
<evidence type="ECO:0000256" key="5">
    <source>
        <dbReference type="ARBA" id="ARBA00034247"/>
    </source>
</evidence>
<keyword evidence="4" id="KW-0342">GTP-binding</keyword>
<keyword evidence="8" id="KW-0548">Nucleotidyltransferase</keyword>
<evidence type="ECO:0000256" key="1">
    <source>
        <dbReference type="ARBA" id="ARBA00001946"/>
    </source>
</evidence>
<dbReference type="InterPro" id="IPR043128">
    <property type="entry name" value="Rev_trsase/Diguanyl_cyclase"/>
</dbReference>
<feature type="transmembrane region" description="Helical" evidence="6">
    <location>
        <begin position="232"/>
        <end position="254"/>
    </location>
</feature>